<sequence length="172" mass="19868">MKTTGLIRKNDIPFSLHSTPHFPLPSPLLRCDANTLRRSEGNRLRRRRRRPPSPASAEAFQEEEMGPREQRVKGSKLLSGRFLRIGGILKERCSDGISQAMWRHKEGGGAGADGRGRWRWHWLGKKRGNRSEKRTRDVMGWHRGSDETTENQLHLHHPHHLLDQGIEVILRK</sequence>
<reference evidence="2" key="1">
    <citation type="submission" date="2015-04" db="UniProtKB">
        <authorList>
            <consortium name="EnsemblPlants"/>
        </authorList>
    </citation>
    <scope>IDENTIFICATION</scope>
</reference>
<accession>A0A0E0F332</accession>
<proteinExistence type="predicted"/>
<dbReference type="Gramene" id="OMERI11G04210.1">
    <property type="protein sequence ID" value="OMERI11G04210.1"/>
    <property type="gene ID" value="OMERI11G04210"/>
</dbReference>
<protein>
    <submittedName>
        <fullName evidence="2">Uncharacterized protein</fullName>
    </submittedName>
</protein>
<dbReference type="AlphaFoldDB" id="A0A0E0F332"/>
<evidence type="ECO:0000313" key="3">
    <source>
        <dbReference type="Proteomes" id="UP000008021"/>
    </source>
</evidence>
<evidence type="ECO:0000313" key="2">
    <source>
        <dbReference type="EnsemblPlants" id="OMERI11G04210.1"/>
    </source>
</evidence>
<dbReference type="HOGENOM" id="CLU_1557720_0_0_1"/>
<reference evidence="2" key="2">
    <citation type="submission" date="2018-05" db="EMBL/GenBank/DDBJ databases">
        <title>OmerRS3 (Oryza meridionalis Reference Sequence Version 3).</title>
        <authorList>
            <person name="Zhang J."/>
            <person name="Kudrna D."/>
            <person name="Lee S."/>
            <person name="Talag J."/>
            <person name="Welchert J."/>
            <person name="Wing R.A."/>
        </authorList>
    </citation>
    <scope>NUCLEOTIDE SEQUENCE [LARGE SCALE GENOMIC DNA]</scope>
    <source>
        <strain evidence="2">cv. OR44</strain>
    </source>
</reference>
<dbReference type="EnsemblPlants" id="OMERI11G04210.1">
    <property type="protein sequence ID" value="OMERI11G04210.1"/>
    <property type="gene ID" value="OMERI11G04210"/>
</dbReference>
<keyword evidence="3" id="KW-1185">Reference proteome</keyword>
<evidence type="ECO:0000256" key="1">
    <source>
        <dbReference type="SAM" id="MobiDB-lite"/>
    </source>
</evidence>
<feature type="region of interest" description="Disordered" evidence="1">
    <location>
        <begin position="39"/>
        <end position="73"/>
    </location>
</feature>
<organism evidence="2">
    <name type="scientific">Oryza meridionalis</name>
    <dbReference type="NCBI Taxonomy" id="40149"/>
    <lineage>
        <taxon>Eukaryota</taxon>
        <taxon>Viridiplantae</taxon>
        <taxon>Streptophyta</taxon>
        <taxon>Embryophyta</taxon>
        <taxon>Tracheophyta</taxon>
        <taxon>Spermatophyta</taxon>
        <taxon>Magnoliopsida</taxon>
        <taxon>Liliopsida</taxon>
        <taxon>Poales</taxon>
        <taxon>Poaceae</taxon>
        <taxon>BOP clade</taxon>
        <taxon>Oryzoideae</taxon>
        <taxon>Oryzeae</taxon>
        <taxon>Oryzinae</taxon>
        <taxon>Oryza</taxon>
    </lineage>
</organism>
<name>A0A0E0F332_9ORYZ</name>
<dbReference type="Proteomes" id="UP000008021">
    <property type="component" value="Chromosome 11"/>
</dbReference>